<dbReference type="InterPro" id="IPR018109">
    <property type="entry name" value="Folylpolyglutamate_synth_CS"/>
</dbReference>
<keyword evidence="7 11" id="KW-0067">ATP-binding</keyword>
<evidence type="ECO:0000256" key="7">
    <source>
        <dbReference type="ARBA" id="ARBA00022840"/>
    </source>
</evidence>
<dbReference type="GO" id="GO:0004326">
    <property type="term" value="F:tetrahydrofolylpolyglutamate synthase activity"/>
    <property type="evidence" value="ECO:0007669"/>
    <property type="project" value="UniProtKB-EC"/>
</dbReference>
<evidence type="ECO:0000256" key="2">
    <source>
        <dbReference type="ARBA" id="ARBA00008276"/>
    </source>
</evidence>
<evidence type="ECO:0000256" key="1">
    <source>
        <dbReference type="ARBA" id="ARBA00001946"/>
    </source>
</evidence>
<proteinExistence type="inferred from homology"/>
<evidence type="ECO:0000259" key="12">
    <source>
        <dbReference type="Pfam" id="PF02875"/>
    </source>
</evidence>
<evidence type="ECO:0000259" key="13">
    <source>
        <dbReference type="Pfam" id="PF08245"/>
    </source>
</evidence>
<dbReference type="GO" id="GO:0005524">
    <property type="term" value="F:ATP binding"/>
    <property type="evidence" value="ECO:0007669"/>
    <property type="project" value="UniProtKB-KW"/>
</dbReference>
<dbReference type="Pfam" id="PF02875">
    <property type="entry name" value="Mur_ligase_C"/>
    <property type="match status" value="1"/>
</dbReference>
<feature type="domain" description="Mur ligase C-terminal" evidence="12">
    <location>
        <begin position="306"/>
        <end position="423"/>
    </location>
</feature>
<keyword evidence="6 11" id="KW-0547">Nucleotide-binding</keyword>
<dbReference type="SUPFAM" id="SSF53244">
    <property type="entry name" value="MurD-like peptide ligases, peptide-binding domain"/>
    <property type="match status" value="1"/>
</dbReference>
<dbReference type="InterPro" id="IPR004101">
    <property type="entry name" value="Mur_ligase_C"/>
</dbReference>
<evidence type="ECO:0000313" key="15">
    <source>
        <dbReference type="Proteomes" id="UP000051131"/>
    </source>
</evidence>
<keyword evidence="5" id="KW-0479">Metal-binding</keyword>
<evidence type="ECO:0000256" key="9">
    <source>
        <dbReference type="ARBA" id="ARBA00030592"/>
    </source>
</evidence>
<dbReference type="OrthoDB" id="9809356at2"/>
<dbReference type="PATRIC" id="fig|1423729.3.peg.875"/>
<evidence type="ECO:0000256" key="4">
    <source>
        <dbReference type="ARBA" id="ARBA00022598"/>
    </source>
</evidence>
<dbReference type="InterPro" id="IPR001645">
    <property type="entry name" value="Folylpolyglutamate_synth"/>
</dbReference>
<keyword evidence="4 11" id="KW-0436">Ligase</keyword>
<dbReference type="GO" id="GO:0046872">
    <property type="term" value="F:metal ion binding"/>
    <property type="evidence" value="ECO:0007669"/>
    <property type="project" value="UniProtKB-KW"/>
</dbReference>
<evidence type="ECO:0000256" key="10">
    <source>
        <dbReference type="ARBA" id="ARBA00047493"/>
    </source>
</evidence>
<reference evidence="14 15" key="1">
    <citation type="journal article" date="2015" name="Genome Announc.">
        <title>Expanding the biotechnology potential of lactobacilli through comparative genomics of 213 strains and associated genera.</title>
        <authorList>
            <person name="Sun Z."/>
            <person name="Harris H.M."/>
            <person name="McCann A."/>
            <person name="Guo C."/>
            <person name="Argimon S."/>
            <person name="Zhang W."/>
            <person name="Yang X."/>
            <person name="Jeffery I.B."/>
            <person name="Cooney J.C."/>
            <person name="Kagawa T.F."/>
            <person name="Liu W."/>
            <person name="Song Y."/>
            <person name="Salvetti E."/>
            <person name="Wrobel A."/>
            <person name="Rasinkangas P."/>
            <person name="Parkhill J."/>
            <person name="Rea M.C."/>
            <person name="O'Sullivan O."/>
            <person name="Ritari J."/>
            <person name="Douillard F.P."/>
            <person name="Paul Ross R."/>
            <person name="Yang R."/>
            <person name="Briner A.E."/>
            <person name="Felis G.E."/>
            <person name="de Vos W.M."/>
            <person name="Barrangou R."/>
            <person name="Klaenhammer T.R."/>
            <person name="Caufield P.W."/>
            <person name="Cui Y."/>
            <person name="Zhang H."/>
            <person name="O'Toole P.W."/>
        </authorList>
    </citation>
    <scope>NUCLEOTIDE SEQUENCE [LARGE SCALE GENOMIC DNA]</scope>
    <source>
        <strain evidence="14 15">DSM 21116</strain>
    </source>
</reference>
<dbReference type="NCBIfam" id="TIGR01499">
    <property type="entry name" value="folC"/>
    <property type="match status" value="1"/>
</dbReference>
<dbReference type="Gene3D" id="3.90.190.20">
    <property type="entry name" value="Mur ligase, C-terminal domain"/>
    <property type="match status" value="1"/>
</dbReference>
<evidence type="ECO:0000256" key="11">
    <source>
        <dbReference type="PIRNR" id="PIRNR001563"/>
    </source>
</evidence>
<dbReference type="Pfam" id="PF08245">
    <property type="entry name" value="Mur_ligase_M"/>
    <property type="match status" value="1"/>
</dbReference>
<name>A0A0R2CHC0_9LACO</name>
<dbReference type="PANTHER" id="PTHR11136">
    <property type="entry name" value="FOLYLPOLYGLUTAMATE SYNTHASE-RELATED"/>
    <property type="match status" value="1"/>
</dbReference>
<dbReference type="PANTHER" id="PTHR11136:SF0">
    <property type="entry name" value="DIHYDROFOLATE SYNTHETASE-RELATED"/>
    <property type="match status" value="1"/>
</dbReference>
<dbReference type="PIRSF" id="PIRSF001563">
    <property type="entry name" value="Folylpolyglu_synth"/>
    <property type="match status" value="1"/>
</dbReference>
<accession>A0A0R2CHC0</accession>
<dbReference type="SUPFAM" id="SSF53623">
    <property type="entry name" value="MurD-like peptide ligases, catalytic domain"/>
    <property type="match status" value="1"/>
</dbReference>
<evidence type="ECO:0000256" key="6">
    <source>
        <dbReference type="ARBA" id="ARBA00022741"/>
    </source>
</evidence>
<dbReference type="GO" id="GO:0005737">
    <property type="term" value="C:cytoplasm"/>
    <property type="evidence" value="ECO:0007669"/>
    <property type="project" value="TreeGrafter"/>
</dbReference>
<comment type="catalytic activity">
    <reaction evidence="10">
        <text>(6S)-5,6,7,8-tetrahydrofolyl-(gamma-L-Glu)(n) + L-glutamate + ATP = (6S)-5,6,7,8-tetrahydrofolyl-(gamma-L-Glu)(n+1) + ADP + phosphate + H(+)</text>
        <dbReference type="Rhea" id="RHEA:10580"/>
        <dbReference type="Rhea" id="RHEA-COMP:14738"/>
        <dbReference type="Rhea" id="RHEA-COMP:14740"/>
        <dbReference type="ChEBI" id="CHEBI:15378"/>
        <dbReference type="ChEBI" id="CHEBI:29985"/>
        <dbReference type="ChEBI" id="CHEBI:30616"/>
        <dbReference type="ChEBI" id="CHEBI:43474"/>
        <dbReference type="ChEBI" id="CHEBI:141005"/>
        <dbReference type="ChEBI" id="CHEBI:456216"/>
        <dbReference type="EC" id="6.3.2.17"/>
    </reaction>
</comment>
<evidence type="ECO:0000256" key="5">
    <source>
        <dbReference type="ARBA" id="ARBA00022723"/>
    </source>
</evidence>
<dbReference type="InterPro" id="IPR013221">
    <property type="entry name" value="Mur_ligase_cen"/>
</dbReference>
<dbReference type="PROSITE" id="PS01012">
    <property type="entry name" value="FOLYLPOLYGLU_SYNT_2"/>
    <property type="match status" value="1"/>
</dbReference>
<comment type="similarity">
    <text evidence="2 11">Belongs to the folylpolyglutamate synthase family.</text>
</comment>
<dbReference type="AlphaFoldDB" id="A0A0R2CHC0"/>
<gene>
    <name evidence="14" type="ORF">FC80_GL000865</name>
</gene>
<keyword evidence="15" id="KW-1185">Reference proteome</keyword>
<dbReference type="InterPro" id="IPR036565">
    <property type="entry name" value="Mur-like_cat_sf"/>
</dbReference>
<keyword evidence="8" id="KW-0460">Magnesium</keyword>
<protein>
    <recommendedName>
        <fullName evidence="3">tetrahydrofolate synthase</fullName>
        <ecNumber evidence="3">6.3.2.17</ecNumber>
    </recommendedName>
    <alternativeName>
        <fullName evidence="9">Tetrahydrofolylpolyglutamate synthase</fullName>
    </alternativeName>
</protein>
<comment type="cofactor">
    <cofactor evidence="1">
        <name>Mg(2+)</name>
        <dbReference type="ChEBI" id="CHEBI:18420"/>
    </cofactor>
</comment>
<feature type="domain" description="Mur ligase central" evidence="13">
    <location>
        <begin position="47"/>
        <end position="278"/>
    </location>
</feature>
<evidence type="ECO:0000256" key="8">
    <source>
        <dbReference type="ARBA" id="ARBA00022842"/>
    </source>
</evidence>
<organism evidence="14 15">
    <name type="scientific">Liquorilactobacillus cacaonum DSM 21116</name>
    <dbReference type="NCBI Taxonomy" id="1423729"/>
    <lineage>
        <taxon>Bacteria</taxon>
        <taxon>Bacillati</taxon>
        <taxon>Bacillota</taxon>
        <taxon>Bacilli</taxon>
        <taxon>Lactobacillales</taxon>
        <taxon>Lactobacillaceae</taxon>
        <taxon>Liquorilactobacillus</taxon>
    </lineage>
</organism>
<comment type="caution">
    <text evidence="14">The sequence shown here is derived from an EMBL/GenBank/DDBJ whole genome shotgun (WGS) entry which is preliminary data.</text>
</comment>
<dbReference type="Proteomes" id="UP000051131">
    <property type="component" value="Unassembled WGS sequence"/>
</dbReference>
<dbReference type="STRING" id="1423729.FC80_GL000865"/>
<dbReference type="GO" id="GO:0008841">
    <property type="term" value="F:dihydrofolate synthase activity"/>
    <property type="evidence" value="ECO:0007669"/>
    <property type="project" value="TreeGrafter"/>
</dbReference>
<evidence type="ECO:0000313" key="14">
    <source>
        <dbReference type="EMBL" id="KRM90871.1"/>
    </source>
</evidence>
<dbReference type="InterPro" id="IPR036615">
    <property type="entry name" value="Mur_ligase_C_dom_sf"/>
</dbReference>
<evidence type="ECO:0000256" key="3">
    <source>
        <dbReference type="ARBA" id="ARBA00013025"/>
    </source>
</evidence>
<dbReference type="FunFam" id="3.40.1190.10:FF:000011">
    <property type="entry name" value="Folylpolyglutamate synthase/dihydrofolate synthase"/>
    <property type="match status" value="1"/>
</dbReference>
<dbReference type="EC" id="6.3.2.17" evidence="3"/>
<dbReference type="EMBL" id="AYZE01000014">
    <property type="protein sequence ID" value="KRM90871.1"/>
    <property type="molecule type" value="Genomic_DNA"/>
</dbReference>
<sequence length="441" mass="49364">MVFDDYEQALSFIHGRTKFKKIPTLDRMKLFLQRLGNPESSVETIHVTGTNGKGSTVAFLRELVESQGLKVGTFTSPFIVRFNERIQINKQMIPNDRLVKLVNYILPVVAALDEELSGKGGGPTEFEIVTALMFLYFYQEKVDIAIIEVGIGGTFDSTNVIVKPLVSVITTIAHDHAKLLGSSLGQIAGHKAGIIKKGQPVVVGNIPEEALDVISKKAELESSKLYISGKDYFYKESSKKILWGEIIDYQGFNLKINNLQISLMGEFQRENAAVALSAFLITARKKHWHINSKEIRLAIKKANWPGRFEPVSENPLVVLDGAHNVAAINMITKTIKKRFNHQHIYIIAAILADKQPREMFFQLNCLPNTTIYATTFLGPRPVAKVGEITEKDEGILFAENWQKALVEIVAQMSEEDLILITGSLYFISEVRHYFLDNVGDV</sequence>
<dbReference type="RefSeq" id="WP_057829092.1">
    <property type="nucleotide sequence ID" value="NZ_AYZE01000014.1"/>
</dbReference>
<dbReference type="Gene3D" id="3.40.1190.10">
    <property type="entry name" value="Mur-like, catalytic domain"/>
    <property type="match status" value="1"/>
</dbReference>